<dbReference type="EMBL" id="QUNR01000001">
    <property type="protein sequence ID" value="REH40553.1"/>
    <property type="molecule type" value="Genomic_DNA"/>
</dbReference>
<dbReference type="PANTHER" id="PTHR47861">
    <property type="entry name" value="FKBP-TYPE PEPTIDYL-PROLYL CIS-TRANS ISOMERASE SLYD"/>
    <property type="match status" value="1"/>
</dbReference>
<dbReference type="SUPFAM" id="SSF54534">
    <property type="entry name" value="FKBP-like"/>
    <property type="match status" value="1"/>
</dbReference>
<dbReference type="PROSITE" id="PS50059">
    <property type="entry name" value="FKBP_PPIASE"/>
    <property type="match status" value="1"/>
</dbReference>
<dbReference type="RefSeq" id="WP_116207578.1">
    <property type="nucleotide sequence ID" value="NZ_QUNR01000001.1"/>
</dbReference>
<keyword evidence="4 5" id="KW-0413">Isomerase</keyword>
<dbReference type="Proteomes" id="UP000256774">
    <property type="component" value="Unassembled WGS sequence"/>
</dbReference>
<evidence type="ECO:0000259" key="7">
    <source>
        <dbReference type="PROSITE" id="PS50059"/>
    </source>
</evidence>
<dbReference type="Gene3D" id="3.10.50.40">
    <property type="match status" value="1"/>
</dbReference>
<dbReference type="Pfam" id="PF00254">
    <property type="entry name" value="FKBP_C"/>
    <property type="match status" value="1"/>
</dbReference>
<keyword evidence="9" id="KW-1185">Reference proteome</keyword>
<dbReference type="OrthoDB" id="9808891at2"/>
<dbReference type="InterPro" id="IPR046357">
    <property type="entry name" value="PPIase_dom_sf"/>
</dbReference>
<accession>A0A3E0HA87</accession>
<protein>
    <recommendedName>
        <fullName evidence="6">Peptidyl-prolyl cis-trans isomerase</fullName>
        <ecNumber evidence="6">5.2.1.8</ecNumber>
    </recommendedName>
</protein>
<keyword evidence="3 5" id="KW-0697">Rotamase</keyword>
<organism evidence="8 9">
    <name type="scientific">Paraperlucidibaca baekdonensis</name>
    <dbReference type="NCBI Taxonomy" id="748120"/>
    <lineage>
        <taxon>Bacteria</taxon>
        <taxon>Pseudomonadati</taxon>
        <taxon>Pseudomonadota</taxon>
        <taxon>Gammaproteobacteria</taxon>
        <taxon>Moraxellales</taxon>
        <taxon>Moraxellaceae</taxon>
        <taxon>Paraperlucidibaca</taxon>
    </lineage>
</organism>
<proteinExistence type="inferred from homology"/>
<comment type="catalytic activity">
    <reaction evidence="1 5 6">
        <text>[protein]-peptidylproline (omega=180) = [protein]-peptidylproline (omega=0)</text>
        <dbReference type="Rhea" id="RHEA:16237"/>
        <dbReference type="Rhea" id="RHEA-COMP:10747"/>
        <dbReference type="Rhea" id="RHEA-COMP:10748"/>
        <dbReference type="ChEBI" id="CHEBI:83833"/>
        <dbReference type="ChEBI" id="CHEBI:83834"/>
        <dbReference type="EC" id="5.2.1.8"/>
    </reaction>
</comment>
<evidence type="ECO:0000256" key="2">
    <source>
        <dbReference type="ARBA" id="ARBA00006577"/>
    </source>
</evidence>
<evidence type="ECO:0000256" key="5">
    <source>
        <dbReference type="PROSITE-ProRule" id="PRU00277"/>
    </source>
</evidence>
<dbReference type="InterPro" id="IPR001179">
    <property type="entry name" value="PPIase_FKBP_dom"/>
</dbReference>
<name>A0A3E0HA87_9GAMM</name>
<evidence type="ECO:0000256" key="1">
    <source>
        <dbReference type="ARBA" id="ARBA00000971"/>
    </source>
</evidence>
<comment type="caution">
    <text evidence="8">The sequence shown here is derived from an EMBL/GenBank/DDBJ whole genome shotgun (WGS) entry which is preliminary data.</text>
</comment>
<evidence type="ECO:0000313" key="8">
    <source>
        <dbReference type="EMBL" id="REH40553.1"/>
    </source>
</evidence>
<feature type="domain" description="PPIase FKBP-type" evidence="7">
    <location>
        <begin position="7"/>
        <end position="71"/>
    </location>
</feature>
<evidence type="ECO:0000313" key="9">
    <source>
        <dbReference type="Proteomes" id="UP000256774"/>
    </source>
</evidence>
<dbReference type="EC" id="5.2.1.8" evidence="6"/>
<comment type="similarity">
    <text evidence="2 6">Belongs to the FKBP-type PPIase family.</text>
</comment>
<dbReference type="AlphaFoldDB" id="A0A3E0HA87"/>
<sequence>MSKVGPGTRVSLHFTVSLSSGEVLDSTHERSEPPTFEFGDGNLLPGFEKAMEGMQAGEQGRFVIAAVDGFGLWQEDNVQHFPRHQFGEQLLEPGMVMQFADASGAELPGVIKSLPENAVEVDFNHPLAGRELVFEVDVLRVTDADAKPVTLN</sequence>
<evidence type="ECO:0000256" key="6">
    <source>
        <dbReference type="RuleBase" id="RU003915"/>
    </source>
</evidence>
<evidence type="ECO:0000256" key="3">
    <source>
        <dbReference type="ARBA" id="ARBA00023110"/>
    </source>
</evidence>
<evidence type="ECO:0000256" key="4">
    <source>
        <dbReference type="ARBA" id="ARBA00023235"/>
    </source>
</evidence>
<dbReference type="PANTHER" id="PTHR47861:SF4">
    <property type="entry name" value="FKBP-TYPE 16 KDA PEPTIDYL-PROLYL CIS-TRANS ISOMERASE"/>
    <property type="match status" value="1"/>
</dbReference>
<gene>
    <name evidence="8" type="ORF">DFR26_0754</name>
</gene>
<dbReference type="GO" id="GO:0003755">
    <property type="term" value="F:peptidyl-prolyl cis-trans isomerase activity"/>
    <property type="evidence" value="ECO:0007669"/>
    <property type="project" value="UniProtKB-UniRule"/>
</dbReference>
<reference evidence="8 9" key="1">
    <citation type="submission" date="2018-08" db="EMBL/GenBank/DDBJ databases">
        <title>Genomic Encyclopedia of Type Strains, Phase IV (KMG-IV): sequencing the most valuable type-strain genomes for metagenomic binning, comparative biology and taxonomic classification.</title>
        <authorList>
            <person name="Goeker M."/>
        </authorList>
    </citation>
    <scope>NUCLEOTIDE SEQUENCE [LARGE SCALE GENOMIC DNA]</scope>
    <source>
        <strain evidence="8 9">DSM 26022</strain>
    </source>
</reference>